<accession>A0AAN9M1R4</accession>
<comment type="caution">
    <text evidence="1">The sequence shown here is derived from an EMBL/GenBank/DDBJ whole genome shotgun (WGS) entry which is preliminary data.</text>
</comment>
<dbReference type="EMBL" id="JAYMYQ010000003">
    <property type="protein sequence ID" value="KAK7344559.1"/>
    <property type="molecule type" value="Genomic_DNA"/>
</dbReference>
<dbReference type="AlphaFoldDB" id="A0AAN9M1R4"/>
<evidence type="ECO:0000313" key="2">
    <source>
        <dbReference type="Proteomes" id="UP001367508"/>
    </source>
</evidence>
<name>A0AAN9M1R4_CANGL</name>
<protein>
    <submittedName>
        <fullName evidence="1">Uncharacterized protein</fullName>
    </submittedName>
</protein>
<dbReference type="Proteomes" id="UP001367508">
    <property type="component" value="Unassembled WGS sequence"/>
</dbReference>
<proteinExistence type="predicted"/>
<gene>
    <name evidence="1" type="ORF">VNO77_14303</name>
</gene>
<sequence>MGHISTDMLLPSIQRGTCVSGCIEIESPNLEPWGTLGSVTAETRTCTLRFTGAVSHWHIAVVMTTSDGLTRFLFCRLG</sequence>
<keyword evidence="2" id="KW-1185">Reference proteome</keyword>
<evidence type="ECO:0000313" key="1">
    <source>
        <dbReference type="EMBL" id="KAK7344559.1"/>
    </source>
</evidence>
<organism evidence="1 2">
    <name type="scientific">Canavalia gladiata</name>
    <name type="common">Sword bean</name>
    <name type="synonym">Dolichos gladiatus</name>
    <dbReference type="NCBI Taxonomy" id="3824"/>
    <lineage>
        <taxon>Eukaryota</taxon>
        <taxon>Viridiplantae</taxon>
        <taxon>Streptophyta</taxon>
        <taxon>Embryophyta</taxon>
        <taxon>Tracheophyta</taxon>
        <taxon>Spermatophyta</taxon>
        <taxon>Magnoliopsida</taxon>
        <taxon>eudicotyledons</taxon>
        <taxon>Gunneridae</taxon>
        <taxon>Pentapetalae</taxon>
        <taxon>rosids</taxon>
        <taxon>fabids</taxon>
        <taxon>Fabales</taxon>
        <taxon>Fabaceae</taxon>
        <taxon>Papilionoideae</taxon>
        <taxon>50 kb inversion clade</taxon>
        <taxon>NPAAA clade</taxon>
        <taxon>indigoferoid/millettioid clade</taxon>
        <taxon>Phaseoleae</taxon>
        <taxon>Canavalia</taxon>
    </lineage>
</organism>
<reference evidence="1 2" key="1">
    <citation type="submission" date="2024-01" db="EMBL/GenBank/DDBJ databases">
        <title>The genomes of 5 underutilized Papilionoideae crops provide insights into root nodulation and disease resistanc.</title>
        <authorList>
            <person name="Jiang F."/>
        </authorList>
    </citation>
    <scope>NUCLEOTIDE SEQUENCE [LARGE SCALE GENOMIC DNA]</scope>
    <source>
        <strain evidence="1">LVBAO_FW01</strain>
        <tissue evidence="1">Leaves</tissue>
    </source>
</reference>